<evidence type="ECO:0000256" key="4">
    <source>
        <dbReference type="ARBA" id="ARBA00022741"/>
    </source>
</evidence>
<proteinExistence type="predicted"/>
<evidence type="ECO:0000256" key="7">
    <source>
        <dbReference type="SAM" id="MobiDB-lite"/>
    </source>
</evidence>
<dbReference type="PROSITE" id="PS50011">
    <property type="entry name" value="PROTEIN_KINASE_DOM"/>
    <property type="match status" value="1"/>
</dbReference>
<dbReference type="Gene3D" id="1.10.510.10">
    <property type="entry name" value="Transferase(Phosphotransferase) domain 1"/>
    <property type="match status" value="1"/>
</dbReference>
<dbReference type="PANTHER" id="PTHR43289:SF6">
    <property type="entry name" value="SERINE_THREONINE-PROTEIN KINASE NEKL-3"/>
    <property type="match status" value="1"/>
</dbReference>
<evidence type="ECO:0000256" key="3">
    <source>
        <dbReference type="ARBA" id="ARBA00022679"/>
    </source>
</evidence>
<keyword evidence="6" id="KW-0067">ATP-binding</keyword>
<dbReference type="GO" id="GO:0004674">
    <property type="term" value="F:protein serine/threonine kinase activity"/>
    <property type="evidence" value="ECO:0007669"/>
    <property type="project" value="UniProtKB-KW"/>
</dbReference>
<evidence type="ECO:0000259" key="8">
    <source>
        <dbReference type="PROSITE" id="PS50011"/>
    </source>
</evidence>
<sequence>MPVDGRGQGTVRQRAAVRDRLSGDVGRPAHRRPRRLRQPAQPSARRQQAADRLDPALRRRHPAHAVRPDGLHGRPRARRGSAHLRPARTPQGGRHQHHRRVPAQQRAAGSDLHRHEGRLAGAHPRTRAARGTLDGRRTRGEGGMNAPGDRYPMLRPAGEQAFHAWDRQLLRDVLIRQVLSPPELPEGERDVLALKAVQRARAASRISHPALNPLLDAYVADGAAWLVSEPIDGMPLAQAVRERGPLPAGQVTAVATDVLGALAAGHALGLAHLGVRPDTVWLTASGRGMLTGYGCAVPELFGGGSAGTPGFTAPECLSGMGPAPASDLWSLGATLYLAIEGVPAFPEGGLATVSAVLAGEPRPPVRARALAPLLLALLARDPARRPAVPAALDTLRGGGQRPALRLAGGMVALAAAGLSLVVAAPAVAVTLSLGGAPGPVPRPTYAPASASPAGTGTPAGSTAGPASASPAATAPVGTSPSATAASGQAAFTSIPRPCSRLTDEQALELVPGYGKSPLEANECSWSTLDDGKNSIMLKAFLMKPGPLGDGTAVAREYVLGKRQEATGMAGPSAVGGKELPPRDLPGVGDLAAGRDKVSSWGDGTRLETEIWLHVRNLAILLRCERDVPSSVTADTDGSVRKCAETAARYVAEGLR</sequence>
<feature type="region of interest" description="Disordered" evidence="7">
    <location>
        <begin position="1"/>
        <end position="151"/>
    </location>
</feature>
<accession>A0A4R4TWU8</accession>
<evidence type="ECO:0000256" key="5">
    <source>
        <dbReference type="ARBA" id="ARBA00022777"/>
    </source>
</evidence>
<feature type="compositionally biased region" description="Basic residues" evidence="7">
    <location>
        <begin position="73"/>
        <end position="86"/>
    </location>
</feature>
<protein>
    <recommendedName>
        <fullName evidence="1">non-specific serine/threonine protein kinase</fullName>
        <ecNumber evidence="1">2.7.11.1</ecNumber>
    </recommendedName>
</protein>
<evidence type="ECO:0000313" key="9">
    <source>
        <dbReference type="EMBL" id="TDC82981.1"/>
    </source>
</evidence>
<comment type="caution">
    <text evidence="9">The sequence shown here is derived from an EMBL/GenBank/DDBJ whole genome shotgun (WGS) entry which is preliminary data.</text>
</comment>
<reference evidence="9 10" key="1">
    <citation type="submission" date="2019-03" db="EMBL/GenBank/DDBJ databases">
        <title>Draft genome sequences of novel Actinobacteria.</title>
        <authorList>
            <person name="Sahin N."/>
            <person name="Ay H."/>
            <person name="Saygin H."/>
        </authorList>
    </citation>
    <scope>NUCLEOTIDE SEQUENCE [LARGE SCALE GENOMIC DNA]</scope>
    <source>
        <strain evidence="9 10">KC310</strain>
    </source>
</reference>
<dbReference type="SMART" id="SM00220">
    <property type="entry name" value="S_TKc"/>
    <property type="match status" value="1"/>
</dbReference>
<dbReference type="SUPFAM" id="SSF56112">
    <property type="entry name" value="Protein kinase-like (PK-like)"/>
    <property type="match status" value="1"/>
</dbReference>
<feature type="compositionally biased region" description="Basic residues" evidence="7">
    <location>
        <begin position="28"/>
        <end position="37"/>
    </location>
</feature>
<name>A0A4R4TWU8_9ACTN</name>
<dbReference type="GO" id="GO:0005524">
    <property type="term" value="F:ATP binding"/>
    <property type="evidence" value="ECO:0007669"/>
    <property type="project" value="UniProtKB-KW"/>
</dbReference>
<keyword evidence="10" id="KW-1185">Reference proteome</keyword>
<feature type="compositionally biased region" description="Basic and acidic residues" evidence="7">
    <location>
        <begin position="48"/>
        <end position="57"/>
    </location>
</feature>
<feature type="region of interest" description="Disordered" evidence="7">
    <location>
        <begin position="444"/>
        <end position="483"/>
    </location>
</feature>
<feature type="compositionally biased region" description="Low complexity" evidence="7">
    <location>
        <begin position="445"/>
        <end position="483"/>
    </location>
</feature>
<feature type="domain" description="Protein kinase" evidence="8">
    <location>
        <begin position="151"/>
        <end position="404"/>
    </location>
</feature>
<dbReference type="InterPro" id="IPR011009">
    <property type="entry name" value="Kinase-like_dom_sf"/>
</dbReference>
<organism evidence="9 10">
    <name type="scientific">Nonomuraea deserti</name>
    <dbReference type="NCBI Taxonomy" id="1848322"/>
    <lineage>
        <taxon>Bacteria</taxon>
        <taxon>Bacillati</taxon>
        <taxon>Actinomycetota</taxon>
        <taxon>Actinomycetes</taxon>
        <taxon>Streptosporangiales</taxon>
        <taxon>Streptosporangiaceae</taxon>
        <taxon>Nonomuraea</taxon>
    </lineage>
</organism>
<dbReference type="EMBL" id="SMKO01000377">
    <property type="protein sequence ID" value="TDC82981.1"/>
    <property type="molecule type" value="Genomic_DNA"/>
</dbReference>
<evidence type="ECO:0000256" key="1">
    <source>
        <dbReference type="ARBA" id="ARBA00012513"/>
    </source>
</evidence>
<evidence type="ECO:0000256" key="2">
    <source>
        <dbReference type="ARBA" id="ARBA00022527"/>
    </source>
</evidence>
<dbReference type="EC" id="2.7.11.1" evidence="1"/>
<dbReference type="AlphaFoldDB" id="A0A4R4TWU8"/>
<keyword evidence="2" id="KW-0723">Serine/threonine-protein kinase</keyword>
<dbReference type="PANTHER" id="PTHR43289">
    <property type="entry name" value="MITOGEN-ACTIVATED PROTEIN KINASE KINASE KINASE 20-RELATED"/>
    <property type="match status" value="1"/>
</dbReference>
<keyword evidence="5" id="KW-0418">Kinase</keyword>
<keyword evidence="3" id="KW-0808">Transferase</keyword>
<keyword evidence="4" id="KW-0547">Nucleotide-binding</keyword>
<dbReference type="Pfam" id="PF00069">
    <property type="entry name" value="Pkinase"/>
    <property type="match status" value="1"/>
</dbReference>
<evidence type="ECO:0000256" key="6">
    <source>
        <dbReference type="ARBA" id="ARBA00022840"/>
    </source>
</evidence>
<gene>
    <name evidence="9" type="ORF">E1292_50085</name>
</gene>
<dbReference type="InterPro" id="IPR000719">
    <property type="entry name" value="Prot_kinase_dom"/>
</dbReference>
<dbReference type="Proteomes" id="UP000295258">
    <property type="component" value="Unassembled WGS sequence"/>
</dbReference>
<feature type="compositionally biased region" description="Low complexity" evidence="7">
    <location>
        <begin position="38"/>
        <end position="47"/>
    </location>
</feature>
<evidence type="ECO:0000313" key="10">
    <source>
        <dbReference type="Proteomes" id="UP000295258"/>
    </source>
</evidence>